<gene>
    <name evidence="1" type="ORF">M569_00099</name>
</gene>
<dbReference type="EMBL" id="AUSU01000017">
    <property type="protein sequence ID" value="EPS74663.1"/>
    <property type="molecule type" value="Genomic_DNA"/>
</dbReference>
<evidence type="ECO:0000313" key="1">
    <source>
        <dbReference type="EMBL" id="EPS74663.1"/>
    </source>
</evidence>
<keyword evidence="2" id="KW-1185">Reference proteome</keyword>
<evidence type="ECO:0000313" key="2">
    <source>
        <dbReference type="Proteomes" id="UP000015453"/>
    </source>
</evidence>
<organism evidence="1 2">
    <name type="scientific">Genlisea aurea</name>
    <dbReference type="NCBI Taxonomy" id="192259"/>
    <lineage>
        <taxon>Eukaryota</taxon>
        <taxon>Viridiplantae</taxon>
        <taxon>Streptophyta</taxon>
        <taxon>Embryophyta</taxon>
        <taxon>Tracheophyta</taxon>
        <taxon>Spermatophyta</taxon>
        <taxon>Magnoliopsida</taxon>
        <taxon>eudicotyledons</taxon>
        <taxon>Gunneridae</taxon>
        <taxon>Pentapetalae</taxon>
        <taxon>asterids</taxon>
        <taxon>lamiids</taxon>
        <taxon>Lamiales</taxon>
        <taxon>Lentibulariaceae</taxon>
        <taxon>Genlisea</taxon>
    </lineage>
</organism>
<dbReference type="Proteomes" id="UP000015453">
    <property type="component" value="Unassembled WGS sequence"/>
</dbReference>
<name>S8EF67_9LAMI</name>
<comment type="caution">
    <text evidence="1">The sequence shown here is derived from an EMBL/GenBank/DDBJ whole genome shotgun (WGS) entry which is preliminary data.</text>
</comment>
<reference evidence="1 2" key="1">
    <citation type="journal article" date="2013" name="BMC Genomics">
        <title>The miniature genome of a carnivorous plant Genlisea aurea contains a low number of genes and short non-coding sequences.</title>
        <authorList>
            <person name="Leushkin E.V."/>
            <person name="Sutormin R.A."/>
            <person name="Nabieva E.R."/>
            <person name="Penin A.A."/>
            <person name="Kondrashov A.S."/>
            <person name="Logacheva M.D."/>
        </authorList>
    </citation>
    <scope>NUCLEOTIDE SEQUENCE [LARGE SCALE GENOMIC DNA]</scope>
</reference>
<protein>
    <submittedName>
        <fullName evidence="1">Uncharacterized protein</fullName>
    </submittedName>
</protein>
<dbReference type="AlphaFoldDB" id="S8EF67"/>
<proteinExistence type="predicted"/>
<sequence>MDSIEAATTLNYVDPAFCVQATLLLNREKKIDFRAPNQDHIRALEADQTITAMQAKRMMRKGCDAY</sequence>
<accession>S8EF67</accession>